<reference evidence="1 2" key="1">
    <citation type="submission" date="2013-08" db="EMBL/GenBank/DDBJ databases">
        <title>The genome sequence of Knoellia aerolata.</title>
        <authorList>
            <person name="Zhu W."/>
            <person name="Wang G."/>
        </authorList>
    </citation>
    <scope>NUCLEOTIDE SEQUENCE [LARGE SCALE GENOMIC DNA]</scope>
    <source>
        <strain evidence="1 2">DSM 18566</strain>
    </source>
</reference>
<dbReference type="AlphaFoldDB" id="A0A0A0JZ51"/>
<evidence type="ECO:0000313" key="1">
    <source>
        <dbReference type="EMBL" id="KGN41984.1"/>
    </source>
</evidence>
<name>A0A0A0JZ51_9MICO</name>
<protein>
    <submittedName>
        <fullName evidence="1">Uncharacterized protein</fullName>
    </submittedName>
</protein>
<proteinExistence type="predicted"/>
<dbReference type="EMBL" id="AVPL01000010">
    <property type="protein sequence ID" value="KGN41984.1"/>
    <property type="molecule type" value="Genomic_DNA"/>
</dbReference>
<sequence length="48" mass="5249">MLERSWLLQQMPAYLARRDETSTSAAAVVLSLLRSVRLAAPHGAGPTR</sequence>
<evidence type="ECO:0000313" key="2">
    <source>
        <dbReference type="Proteomes" id="UP000030013"/>
    </source>
</evidence>
<dbReference type="Proteomes" id="UP000030013">
    <property type="component" value="Unassembled WGS sequence"/>
</dbReference>
<keyword evidence="2" id="KW-1185">Reference proteome</keyword>
<accession>A0A0A0JZ51</accession>
<gene>
    <name evidence="1" type="ORF">N801_03610</name>
</gene>
<comment type="caution">
    <text evidence="1">The sequence shown here is derived from an EMBL/GenBank/DDBJ whole genome shotgun (WGS) entry which is preliminary data.</text>
</comment>
<organism evidence="1 2">
    <name type="scientific">Knoellia aerolata DSM 18566</name>
    <dbReference type="NCBI Taxonomy" id="1385519"/>
    <lineage>
        <taxon>Bacteria</taxon>
        <taxon>Bacillati</taxon>
        <taxon>Actinomycetota</taxon>
        <taxon>Actinomycetes</taxon>
        <taxon>Micrococcales</taxon>
        <taxon>Intrasporangiaceae</taxon>
        <taxon>Knoellia</taxon>
    </lineage>
</organism>